<feature type="domain" description="DUF676" evidence="3">
    <location>
        <begin position="2"/>
        <end position="163"/>
    </location>
</feature>
<dbReference type="Proteomes" id="UP000009084">
    <property type="component" value="Unassembled WGS sequence"/>
</dbReference>
<dbReference type="Pfam" id="PF05057">
    <property type="entry name" value="DUF676"/>
    <property type="match status" value="1"/>
</dbReference>
<protein>
    <recommendedName>
        <fullName evidence="3">DUF676 domain-containing protein</fullName>
    </recommendedName>
</protein>
<dbReference type="AlphaFoldDB" id="C5PCS5"/>
<accession>C5PCS5</accession>
<proteinExistence type="inferred from homology"/>
<dbReference type="EMBL" id="ACFW01000043">
    <property type="protein sequence ID" value="EER24886.1"/>
    <property type="molecule type" value="Genomic_DNA"/>
</dbReference>
<comment type="similarity">
    <text evidence="1">Belongs to the putative lipase ROG1 family.</text>
</comment>
<dbReference type="PANTHER" id="PTHR47842">
    <property type="entry name" value="EXPRESSED PROTEIN"/>
    <property type="match status" value="1"/>
</dbReference>
<reference evidence="4 5" key="1">
    <citation type="journal article" date="2009" name="Genome Res.">
        <title>Comparative genomic analyses of the human fungal pathogens Coccidioides and their relatives.</title>
        <authorList>
            <person name="Sharpton T.J."/>
            <person name="Stajich J.E."/>
            <person name="Rounsley S.D."/>
            <person name="Gardner M.J."/>
            <person name="Wortman J.R."/>
            <person name="Jordar V.S."/>
            <person name="Maiti R."/>
            <person name="Kodira C.D."/>
            <person name="Neafsey D.E."/>
            <person name="Zeng Q."/>
            <person name="Hung C.-Y."/>
            <person name="McMahan C."/>
            <person name="Muszewska A."/>
            <person name="Grynberg M."/>
            <person name="Mandel M.A."/>
            <person name="Kellner E.M."/>
            <person name="Barker B.M."/>
            <person name="Galgiani J.N."/>
            <person name="Orbach M.J."/>
            <person name="Kirkland T.N."/>
            <person name="Cole G.T."/>
            <person name="Henn M.R."/>
            <person name="Birren B.W."/>
            <person name="Taylor J.W."/>
        </authorList>
    </citation>
    <scope>NUCLEOTIDE SEQUENCE [LARGE SCALE GENOMIC DNA]</scope>
    <source>
        <strain evidence="5">C735</strain>
    </source>
</reference>
<evidence type="ECO:0000313" key="4">
    <source>
        <dbReference type="EMBL" id="EER24886.1"/>
    </source>
</evidence>
<evidence type="ECO:0000313" key="5">
    <source>
        <dbReference type="Proteomes" id="UP000009084"/>
    </source>
</evidence>
<dbReference type="InterPro" id="IPR029058">
    <property type="entry name" value="AB_hydrolase_fold"/>
</dbReference>
<dbReference type="Gene3D" id="3.40.50.1820">
    <property type="entry name" value="alpha/beta hydrolase"/>
    <property type="match status" value="1"/>
</dbReference>
<dbReference type="KEGG" id="cpw:9692502"/>
<evidence type="ECO:0000256" key="2">
    <source>
        <dbReference type="SAM" id="MobiDB-lite"/>
    </source>
</evidence>
<organism evidence="4 5">
    <name type="scientific">Coccidioides posadasii (strain C735)</name>
    <name type="common">Valley fever fungus</name>
    <dbReference type="NCBI Taxonomy" id="222929"/>
    <lineage>
        <taxon>Eukaryota</taxon>
        <taxon>Fungi</taxon>
        <taxon>Dikarya</taxon>
        <taxon>Ascomycota</taxon>
        <taxon>Pezizomycotina</taxon>
        <taxon>Eurotiomycetes</taxon>
        <taxon>Eurotiomycetidae</taxon>
        <taxon>Onygenales</taxon>
        <taxon>Onygenaceae</taxon>
        <taxon>Coccidioides</taxon>
    </lineage>
</organism>
<name>C5PCS5_COCP7</name>
<dbReference type="OrthoDB" id="442243at2759"/>
<sequence>MKKTLLLVFIHGFKGGDDTFGTFPSHLRAITSHALPNIDVVAVTYPKFETRGDLQDCVARLREWLQNVVIDIEVSNQAPSPTVDPSVHVILIGHSMGGVVGAEAIRLIASEQLLPPSGAAHPSSKWDDARHSDERAAGIQPNAFMFPHIQGLMAFDTPFLGIAPGTVSYTAESQYKAATAAYGAITEVASAFGWGSGGGGGSSASKKDRKEPPAALPPATKSTDDAAATPSWQRWGRYAMFAGAAGAVAAGGAAALYTQRDRFSAGWTWATSHLEFVGCLARPEELRRRISAIARLHVDRGIGAANFYTRLGRSAITVPSEVSTGSAQQQQQQQQQFSIRDVLRSKIRTFCNLPQDVEEKKARDEGNSRDLESNEGLEWIEVVNDNAQDETKAHMSMFSPADNPAFYEMAHQTRDLLIRWVDKGWYSTAGSAPGKESEDR</sequence>
<dbReference type="SUPFAM" id="SSF53474">
    <property type="entry name" value="alpha/beta-Hydrolases"/>
    <property type="match status" value="1"/>
</dbReference>
<dbReference type="InterPro" id="IPR007751">
    <property type="entry name" value="DUF676_lipase-like"/>
</dbReference>
<dbReference type="VEuPathDB" id="FungiDB:CPC735_014840"/>
<evidence type="ECO:0000256" key="1">
    <source>
        <dbReference type="ARBA" id="ARBA00007920"/>
    </source>
</evidence>
<gene>
    <name evidence="4" type="ORF">CPC735_014840</name>
</gene>
<dbReference type="PANTHER" id="PTHR47842:SF1">
    <property type="entry name" value="DUF676 DOMAIN-CONTAINING PROTEIN"/>
    <property type="match status" value="1"/>
</dbReference>
<comment type="caution">
    <text evidence="4">The sequence shown here is derived from an EMBL/GenBank/DDBJ whole genome shotgun (WGS) entry which is preliminary data.</text>
</comment>
<feature type="region of interest" description="Disordered" evidence="2">
    <location>
        <begin position="199"/>
        <end position="228"/>
    </location>
</feature>
<dbReference type="HOGENOM" id="CLU_020826_1_1_1"/>
<evidence type="ECO:0000259" key="3">
    <source>
        <dbReference type="Pfam" id="PF05057"/>
    </source>
</evidence>